<keyword evidence="11 12" id="KW-0472">Membrane</keyword>
<evidence type="ECO:0000256" key="11">
    <source>
        <dbReference type="ARBA" id="ARBA00023136"/>
    </source>
</evidence>
<evidence type="ECO:0000256" key="12">
    <source>
        <dbReference type="SAM" id="Phobius"/>
    </source>
</evidence>
<proteinExistence type="inferred from homology"/>
<evidence type="ECO:0000256" key="9">
    <source>
        <dbReference type="ARBA" id="ARBA00022989"/>
    </source>
</evidence>
<feature type="domain" description="Peptidase M50" evidence="13">
    <location>
        <begin position="104"/>
        <end position="183"/>
    </location>
</feature>
<keyword evidence="7" id="KW-0378">Hydrolase</keyword>
<gene>
    <name evidence="14" type="ORF">FAK_24100</name>
</gene>
<feature type="transmembrane region" description="Helical" evidence="12">
    <location>
        <begin position="194"/>
        <end position="214"/>
    </location>
</feature>
<feature type="domain" description="Peptidase M50" evidence="13">
    <location>
        <begin position="192"/>
        <end position="230"/>
    </location>
</feature>
<name>A0AAU9EJG7_9BACT</name>
<dbReference type="GO" id="GO:0016020">
    <property type="term" value="C:membrane"/>
    <property type="evidence" value="ECO:0007669"/>
    <property type="project" value="UniProtKB-SubCell"/>
</dbReference>
<keyword evidence="10" id="KW-0482">Metalloprotease</keyword>
<dbReference type="Pfam" id="PF02163">
    <property type="entry name" value="Peptidase_M50"/>
    <property type="match status" value="2"/>
</dbReference>
<feature type="transmembrane region" description="Helical" evidence="12">
    <location>
        <begin position="62"/>
        <end position="81"/>
    </location>
</feature>
<evidence type="ECO:0000313" key="15">
    <source>
        <dbReference type="Proteomes" id="UP001366166"/>
    </source>
</evidence>
<evidence type="ECO:0000256" key="5">
    <source>
        <dbReference type="ARBA" id="ARBA00022692"/>
    </source>
</evidence>
<dbReference type="CDD" id="cd05709">
    <property type="entry name" value="S2P-M50"/>
    <property type="match status" value="1"/>
</dbReference>
<dbReference type="PANTHER" id="PTHR39188">
    <property type="entry name" value="MEMBRANE-ASSOCIATED ZINC METALLOPROTEASE M50B"/>
    <property type="match status" value="1"/>
</dbReference>
<evidence type="ECO:0000256" key="6">
    <source>
        <dbReference type="ARBA" id="ARBA00022723"/>
    </source>
</evidence>
<dbReference type="InterPro" id="IPR008915">
    <property type="entry name" value="Peptidase_M50"/>
</dbReference>
<dbReference type="KEGG" id="dmp:FAK_24100"/>
<evidence type="ECO:0000313" key="14">
    <source>
        <dbReference type="EMBL" id="BEQ15344.1"/>
    </source>
</evidence>
<evidence type="ECO:0000256" key="1">
    <source>
        <dbReference type="ARBA" id="ARBA00001947"/>
    </source>
</evidence>
<feature type="transmembrane region" description="Helical" evidence="12">
    <location>
        <begin position="298"/>
        <end position="316"/>
    </location>
</feature>
<sequence>MEQLYKAGMIVLGQRLFREEAKSTWWRRLNHLLTLDLPIRNSSERMAWLGRSLGWLYGRSMLPFWVSFVVVSLIIFNFNLDEYHHVFENPIKVLGWLSFWGLLAFYLCLGLIVVIHELSHALTCQRNGGTVGCFGFMVYYGCIMAYCDTSASWGFADKWRRMAVSFAGPMSNLVMACVLAWMELALVRIGATGAGHFCGALAMISMFLAVFNLLPVLKLDGYYILADFTGLPRLKSDSQTYLMNVLRRRPMHWEKPLSKVQRMTLVGYGVISPLFGLGLLGLLAWKLSYNPFYQVHRYWFWFGVVLLVATIAQKIFQAGHNCYVKRRLHEILIKC</sequence>
<protein>
    <recommendedName>
        <fullName evidence="13">Peptidase M50 domain-containing protein</fullName>
    </recommendedName>
</protein>
<feature type="transmembrane region" description="Helical" evidence="12">
    <location>
        <begin position="128"/>
        <end position="147"/>
    </location>
</feature>
<accession>A0AAU9EJG7</accession>
<keyword evidence="4" id="KW-0645">Protease</keyword>
<feature type="transmembrane region" description="Helical" evidence="12">
    <location>
        <begin position="265"/>
        <end position="286"/>
    </location>
</feature>
<keyword evidence="9 12" id="KW-1133">Transmembrane helix</keyword>
<reference evidence="15" key="1">
    <citation type="journal article" date="2023" name="Arch. Microbiol.">
        <title>Desulfoferula mesophilus gen. nov. sp. nov., a mesophilic sulfate-reducing bacterium isolated from a brackish lake sediment.</title>
        <authorList>
            <person name="Watanabe T."/>
            <person name="Yabe T."/>
            <person name="Tsuji J.M."/>
            <person name="Fukui M."/>
        </authorList>
    </citation>
    <scope>NUCLEOTIDE SEQUENCE [LARGE SCALE GENOMIC DNA]</scope>
    <source>
        <strain evidence="15">12FAK</strain>
    </source>
</reference>
<evidence type="ECO:0000256" key="4">
    <source>
        <dbReference type="ARBA" id="ARBA00022670"/>
    </source>
</evidence>
<keyword evidence="5 12" id="KW-0812">Transmembrane</keyword>
<comment type="subcellular location">
    <subcellularLocation>
        <location evidence="2">Membrane</location>
        <topology evidence="2">Multi-pass membrane protein</topology>
    </subcellularLocation>
</comment>
<feature type="transmembrane region" description="Helical" evidence="12">
    <location>
        <begin position="93"/>
        <end position="116"/>
    </location>
</feature>
<evidence type="ECO:0000256" key="2">
    <source>
        <dbReference type="ARBA" id="ARBA00004141"/>
    </source>
</evidence>
<evidence type="ECO:0000256" key="8">
    <source>
        <dbReference type="ARBA" id="ARBA00022833"/>
    </source>
</evidence>
<evidence type="ECO:0000256" key="10">
    <source>
        <dbReference type="ARBA" id="ARBA00023049"/>
    </source>
</evidence>
<keyword evidence="8" id="KW-0862">Zinc</keyword>
<dbReference type="PANTHER" id="PTHR39188:SF3">
    <property type="entry name" value="STAGE IV SPORULATION PROTEIN FB"/>
    <property type="match status" value="1"/>
</dbReference>
<keyword evidence="15" id="KW-1185">Reference proteome</keyword>
<dbReference type="GO" id="GO:0046872">
    <property type="term" value="F:metal ion binding"/>
    <property type="evidence" value="ECO:0007669"/>
    <property type="project" value="UniProtKB-KW"/>
</dbReference>
<dbReference type="GO" id="GO:0006508">
    <property type="term" value="P:proteolysis"/>
    <property type="evidence" value="ECO:0007669"/>
    <property type="project" value="UniProtKB-KW"/>
</dbReference>
<evidence type="ECO:0000259" key="13">
    <source>
        <dbReference type="Pfam" id="PF02163"/>
    </source>
</evidence>
<comment type="cofactor">
    <cofactor evidence="1">
        <name>Zn(2+)</name>
        <dbReference type="ChEBI" id="CHEBI:29105"/>
    </cofactor>
</comment>
<dbReference type="Proteomes" id="UP001366166">
    <property type="component" value="Chromosome"/>
</dbReference>
<dbReference type="EMBL" id="AP028679">
    <property type="protein sequence ID" value="BEQ15344.1"/>
    <property type="molecule type" value="Genomic_DNA"/>
</dbReference>
<dbReference type="GO" id="GO:0008237">
    <property type="term" value="F:metallopeptidase activity"/>
    <property type="evidence" value="ECO:0007669"/>
    <property type="project" value="UniProtKB-KW"/>
</dbReference>
<dbReference type="AlphaFoldDB" id="A0AAU9EJG7"/>
<evidence type="ECO:0000256" key="3">
    <source>
        <dbReference type="ARBA" id="ARBA00007931"/>
    </source>
</evidence>
<comment type="similarity">
    <text evidence="3">Belongs to the peptidase M50B family.</text>
</comment>
<evidence type="ECO:0000256" key="7">
    <source>
        <dbReference type="ARBA" id="ARBA00022801"/>
    </source>
</evidence>
<keyword evidence="6" id="KW-0479">Metal-binding</keyword>
<feature type="transmembrane region" description="Helical" evidence="12">
    <location>
        <begin position="159"/>
        <end position="182"/>
    </location>
</feature>
<organism evidence="14 15">
    <name type="scientific">Desulfoferula mesophila</name>
    <dbReference type="NCBI Taxonomy" id="3058419"/>
    <lineage>
        <taxon>Bacteria</taxon>
        <taxon>Pseudomonadati</taxon>
        <taxon>Thermodesulfobacteriota</taxon>
        <taxon>Desulfarculia</taxon>
        <taxon>Desulfarculales</taxon>
        <taxon>Desulfarculaceae</taxon>
        <taxon>Desulfoferula</taxon>
    </lineage>
</organism>